<proteinExistence type="predicted"/>
<keyword evidence="2" id="KW-1185">Reference proteome</keyword>
<comment type="caution">
    <text evidence="1">The sequence shown here is derived from an EMBL/GenBank/DDBJ whole genome shotgun (WGS) entry which is preliminary data.</text>
</comment>
<reference evidence="1 2" key="1">
    <citation type="submission" date="2023-08" db="EMBL/GenBank/DDBJ databases">
        <title>A Necator americanus chromosomal reference genome.</title>
        <authorList>
            <person name="Ilik V."/>
            <person name="Petrzelkova K.J."/>
            <person name="Pardy F."/>
            <person name="Fuh T."/>
            <person name="Niatou-Singa F.S."/>
            <person name="Gouil Q."/>
            <person name="Baker L."/>
            <person name="Ritchie M.E."/>
            <person name="Jex A.R."/>
            <person name="Gazzola D."/>
            <person name="Li H."/>
            <person name="Toshio Fujiwara R."/>
            <person name="Zhan B."/>
            <person name="Aroian R.V."/>
            <person name="Pafco B."/>
            <person name="Schwarz E.M."/>
        </authorList>
    </citation>
    <scope>NUCLEOTIDE SEQUENCE [LARGE SCALE GENOMIC DNA]</scope>
    <source>
        <strain evidence="1 2">Aroian</strain>
        <tissue evidence="1">Whole animal</tissue>
    </source>
</reference>
<dbReference type="EMBL" id="JAVFWL010000006">
    <property type="protein sequence ID" value="KAK6764124.1"/>
    <property type="molecule type" value="Genomic_DNA"/>
</dbReference>
<accession>A0ABR1ENB4</accession>
<evidence type="ECO:0000313" key="2">
    <source>
        <dbReference type="Proteomes" id="UP001303046"/>
    </source>
</evidence>
<evidence type="ECO:0000313" key="1">
    <source>
        <dbReference type="EMBL" id="KAK6764124.1"/>
    </source>
</evidence>
<sequence length="67" mass="7538">MPADKRTYLDGHAPVVHEDADNRIRCSSSHRDAENCAVTRKYAKKSGETARLKKNKAVVARNLYCYG</sequence>
<organism evidence="1 2">
    <name type="scientific">Necator americanus</name>
    <name type="common">Human hookworm</name>
    <dbReference type="NCBI Taxonomy" id="51031"/>
    <lineage>
        <taxon>Eukaryota</taxon>
        <taxon>Metazoa</taxon>
        <taxon>Ecdysozoa</taxon>
        <taxon>Nematoda</taxon>
        <taxon>Chromadorea</taxon>
        <taxon>Rhabditida</taxon>
        <taxon>Rhabditina</taxon>
        <taxon>Rhabditomorpha</taxon>
        <taxon>Strongyloidea</taxon>
        <taxon>Ancylostomatidae</taxon>
        <taxon>Bunostominae</taxon>
        <taxon>Necator</taxon>
    </lineage>
</organism>
<dbReference type="Proteomes" id="UP001303046">
    <property type="component" value="Unassembled WGS sequence"/>
</dbReference>
<protein>
    <submittedName>
        <fullName evidence="1">Uncharacterized protein</fullName>
    </submittedName>
</protein>
<name>A0ABR1ENB4_NECAM</name>
<gene>
    <name evidence="1" type="primary">Necator_chrX.g24613</name>
    <name evidence="1" type="ORF">RB195_024448</name>
</gene>